<name>A0A4Y7SSU8_COPMI</name>
<reference evidence="2 3" key="1">
    <citation type="journal article" date="2019" name="Nat. Ecol. Evol.">
        <title>Megaphylogeny resolves global patterns of mushroom evolution.</title>
        <authorList>
            <person name="Varga T."/>
            <person name="Krizsan K."/>
            <person name="Foldi C."/>
            <person name="Dima B."/>
            <person name="Sanchez-Garcia M."/>
            <person name="Sanchez-Ramirez S."/>
            <person name="Szollosi G.J."/>
            <person name="Szarkandi J.G."/>
            <person name="Papp V."/>
            <person name="Albert L."/>
            <person name="Andreopoulos W."/>
            <person name="Angelini C."/>
            <person name="Antonin V."/>
            <person name="Barry K.W."/>
            <person name="Bougher N.L."/>
            <person name="Buchanan P."/>
            <person name="Buyck B."/>
            <person name="Bense V."/>
            <person name="Catcheside P."/>
            <person name="Chovatia M."/>
            <person name="Cooper J."/>
            <person name="Damon W."/>
            <person name="Desjardin D."/>
            <person name="Finy P."/>
            <person name="Geml J."/>
            <person name="Haridas S."/>
            <person name="Hughes K."/>
            <person name="Justo A."/>
            <person name="Karasinski D."/>
            <person name="Kautmanova I."/>
            <person name="Kiss B."/>
            <person name="Kocsube S."/>
            <person name="Kotiranta H."/>
            <person name="LaButti K.M."/>
            <person name="Lechner B.E."/>
            <person name="Liimatainen K."/>
            <person name="Lipzen A."/>
            <person name="Lukacs Z."/>
            <person name="Mihaltcheva S."/>
            <person name="Morgado L.N."/>
            <person name="Niskanen T."/>
            <person name="Noordeloos M.E."/>
            <person name="Ohm R.A."/>
            <person name="Ortiz-Santana B."/>
            <person name="Ovrebo C."/>
            <person name="Racz N."/>
            <person name="Riley R."/>
            <person name="Savchenko A."/>
            <person name="Shiryaev A."/>
            <person name="Soop K."/>
            <person name="Spirin V."/>
            <person name="Szebenyi C."/>
            <person name="Tomsovsky M."/>
            <person name="Tulloss R.E."/>
            <person name="Uehling J."/>
            <person name="Grigoriev I.V."/>
            <person name="Vagvolgyi C."/>
            <person name="Papp T."/>
            <person name="Martin F.M."/>
            <person name="Miettinen O."/>
            <person name="Hibbett D.S."/>
            <person name="Nagy L.G."/>
        </authorList>
    </citation>
    <scope>NUCLEOTIDE SEQUENCE [LARGE SCALE GENOMIC DNA]</scope>
    <source>
        <strain evidence="2 3">FP101781</strain>
    </source>
</reference>
<evidence type="ECO:0000313" key="2">
    <source>
        <dbReference type="EMBL" id="TEB24339.1"/>
    </source>
</evidence>
<evidence type="ECO:0000256" key="1">
    <source>
        <dbReference type="SAM" id="SignalP"/>
    </source>
</evidence>
<organism evidence="2 3">
    <name type="scientific">Coprinellus micaceus</name>
    <name type="common">Glistening ink-cap mushroom</name>
    <name type="synonym">Coprinus micaceus</name>
    <dbReference type="NCBI Taxonomy" id="71717"/>
    <lineage>
        <taxon>Eukaryota</taxon>
        <taxon>Fungi</taxon>
        <taxon>Dikarya</taxon>
        <taxon>Basidiomycota</taxon>
        <taxon>Agaricomycotina</taxon>
        <taxon>Agaricomycetes</taxon>
        <taxon>Agaricomycetidae</taxon>
        <taxon>Agaricales</taxon>
        <taxon>Agaricineae</taxon>
        <taxon>Psathyrellaceae</taxon>
        <taxon>Coprinellus</taxon>
    </lineage>
</organism>
<keyword evidence="1" id="KW-0732">Signal</keyword>
<feature type="non-terminal residue" evidence="2">
    <location>
        <position position="1"/>
    </location>
</feature>
<feature type="signal peptide" evidence="1">
    <location>
        <begin position="1"/>
        <end position="19"/>
    </location>
</feature>
<comment type="caution">
    <text evidence="2">The sequence shown here is derived from an EMBL/GenBank/DDBJ whole genome shotgun (WGS) entry which is preliminary data.</text>
</comment>
<dbReference type="Proteomes" id="UP000298030">
    <property type="component" value="Unassembled WGS sequence"/>
</dbReference>
<dbReference type="EMBL" id="QPFP01000068">
    <property type="protein sequence ID" value="TEB24339.1"/>
    <property type="molecule type" value="Genomic_DNA"/>
</dbReference>
<protein>
    <recommendedName>
        <fullName evidence="4">Secreted protein</fullName>
    </recommendedName>
</protein>
<sequence length="141" mass="16367">MGLSSRRGIQLLFLLPSHALPCFMYNNNFSGVDVLRMPLPSHNLHSPALHVSAMHRYLFHRNIRHNVVHMGRLPVVCVLIDSPSYDMRPCHLYRLLQTGSPLRRDWDTVLNIPPRVVLPRMCMQAYGDMFPRTVLRALLDW</sequence>
<evidence type="ECO:0008006" key="4">
    <source>
        <dbReference type="Google" id="ProtNLM"/>
    </source>
</evidence>
<keyword evidence="3" id="KW-1185">Reference proteome</keyword>
<proteinExistence type="predicted"/>
<gene>
    <name evidence="2" type="ORF">FA13DRAFT_1739369</name>
</gene>
<accession>A0A4Y7SSU8</accession>
<feature type="chain" id="PRO_5021353852" description="Secreted protein" evidence="1">
    <location>
        <begin position="20"/>
        <end position="141"/>
    </location>
</feature>
<dbReference type="AlphaFoldDB" id="A0A4Y7SSU8"/>
<evidence type="ECO:0000313" key="3">
    <source>
        <dbReference type="Proteomes" id="UP000298030"/>
    </source>
</evidence>